<dbReference type="PANTHER" id="PTHR44688">
    <property type="entry name" value="DNA-BINDING TRANSCRIPTIONAL ACTIVATOR DEVR_DOSR"/>
    <property type="match status" value="1"/>
</dbReference>
<dbReference type="Pfam" id="PF00196">
    <property type="entry name" value="GerE"/>
    <property type="match status" value="1"/>
</dbReference>
<dbReference type="SMART" id="SM00421">
    <property type="entry name" value="HTH_LUXR"/>
    <property type="match status" value="1"/>
</dbReference>
<dbReference type="PROSITE" id="PS50043">
    <property type="entry name" value="HTH_LUXR_2"/>
    <property type="match status" value="1"/>
</dbReference>
<evidence type="ECO:0000313" key="6">
    <source>
        <dbReference type="Proteomes" id="UP000199394"/>
    </source>
</evidence>
<dbReference type="InterPro" id="IPR027417">
    <property type="entry name" value="P-loop_NTPase"/>
</dbReference>
<dbReference type="SUPFAM" id="SSF52540">
    <property type="entry name" value="P-loop containing nucleoside triphosphate hydrolases"/>
    <property type="match status" value="1"/>
</dbReference>
<dbReference type="InterPro" id="IPR016032">
    <property type="entry name" value="Sig_transdc_resp-reg_C-effctor"/>
</dbReference>
<protein>
    <submittedName>
        <fullName evidence="5">ATP-, maltotriose-and DNA-dependent transcriptional regulator MalT</fullName>
    </submittedName>
</protein>
<keyword evidence="2" id="KW-0238">DNA-binding</keyword>
<dbReference type="CDD" id="cd06170">
    <property type="entry name" value="LuxR_C_like"/>
    <property type="match status" value="1"/>
</dbReference>
<evidence type="ECO:0000313" key="5">
    <source>
        <dbReference type="EMBL" id="SEA53464.1"/>
    </source>
</evidence>
<organism evidence="5 6">
    <name type="scientific">Eubacterium aggregans</name>
    <dbReference type="NCBI Taxonomy" id="81409"/>
    <lineage>
        <taxon>Bacteria</taxon>
        <taxon>Bacillati</taxon>
        <taxon>Bacillota</taxon>
        <taxon>Clostridia</taxon>
        <taxon>Eubacteriales</taxon>
        <taxon>Eubacteriaceae</taxon>
        <taxon>Eubacterium</taxon>
    </lineage>
</organism>
<dbReference type="InterPro" id="IPR011990">
    <property type="entry name" value="TPR-like_helical_dom_sf"/>
</dbReference>
<dbReference type="Gene3D" id="1.10.10.10">
    <property type="entry name" value="Winged helix-like DNA-binding domain superfamily/Winged helix DNA-binding domain"/>
    <property type="match status" value="1"/>
</dbReference>
<dbReference type="AlphaFoldDB" id="A0A1H4BZF7"/>
<evidence type="ECO:0000256" key="1">
    <source>
        <dbReference type="ARBA" id="ARBA00023015"/>
    </source>
</evidence>
<dbReference type="GO" id="GO:0003677">
    <property type="term" value="F:DNA binding"/>
    <property type="evidence" value="ECO:0007669"/>
    <property type="project" value="UniProtKB-KW"/>
</dbReference>
<dbReference type="Gene3D" id="1.25.40.10">
    <property type="entry name" value="Tetratricopeptide repeat domain"/>
    <property type="match status" value="1"/>
</dbReference>
<keyword evidence="3" id="KW-0804">Transcription</keyword>
<dbReference type="GO" id="GO:0006355">
    <property type="term" value="P:regulation of DNA-templated transcription"/>
    <property type="evidence" value="ECO:0007669"/>
    <property type="project" value="InterPro"/>
</dbReference>
<dbReference type="InterPro" id="IPR041617">
    <property type="entry name" value="TPR_MalT"/>
</dbReference>
<dbReference type="InterPro" id="IPR036388">
    <property type="entry name" value="WH-like_DNA-bd_sf"/>
</dbReference>
<evidence type="ECO:0000259" key="4">
    <source>
        <dbReference type="PROSITE" id="PS50043"/>
    </source>
</evidence>
<dbReference type="RefSeq" id="WP_090307613.1">
    <property type="nucleotide sequence ID" value="NZ_FNRK01000013.1"/>
</dbReference>
<dbReference type="PROSITE" id="PS00622">
    <property type="entry name" value="HTH_LUXR_1"/>
    <property type="match status" value="1"/>
</dbReference>
<gene>
    <name evidence="5" type="ORF">SAMN04515656_1137</name>
</gene>
<reference evidence="5 6" key="1">
    <citation type="submission" date="2016-10" db="EMBL/GenBank/DDBJ databases">
        <authorList>
            <person name="de Groot N.N."/>
        </authorList>
    </citation>
    <scope>NUCLEOTIDE SEQUENCE [LARGE SCALE GENOMIC DNA]</scope>
    <source>
        <strain evidence="5 6">SR12</strain>
    </source>
</reference>
<dbReference type="STRING" id="81409.SAMN04515656_1137"/>
<dbReference type="PANTHER" id="PTHR44688:SF16">
    <property type="entry name" value="DNA-BINDING TRANSCRIPTIONAL ACTIVATOR DEVR_DOSR"/>
    <property type="match status" value="1"/>
</dbReference>
<dbReference type="Pfam" id="PF17874">
    <property type="entry name" value="TPR_MalT"/>
    <property type="match status" value="1"/>
</dbReference>
<proteinExistence type="predicted"/>
<feature type="domain" description="HTH luxR-type" evidence="4">
    <location>
        <begin position="731"/>
        <end position="796"/>
    </location>
</feature>
<dbReference type="Proteomes" id="UP000199394">
    <property type="component" value="Unassembled WGS sequence"/>
</dbReference>
<keyword evidence="6" id="KW-1185">Reference proteome</keyword>
<evidence type="ECO:0000256" key="2">
    <source>
        <dbReference type="ARBA" id="ARBA00023125"/>
    </source>
</evidence>
<dbReference type="SUPFAM" id="SSF46894">
    <property type="entry name" value="C-terminal effector domain of the bipartite response regulators"/>
    <property type="match status" value="1"/>
</dbReference>
<sequence>MADQMENIYWKQPLHILSESTQKVVYLFAKMGWGKTEIVRQWLEEEKHPHYWIDCTQRTTWGSLRQWLALESPENCCLVILDSFQNIRNAERLTELMAEIKASPRACRFIIMSRTMVPSPLRPMMIRRELKVMGESELSMDRAAVKAYLAQDNIQTTDEEAAEIRAISGGWPMALNVIILEIKENGGSPIRGCHYVHSRRYLYDLIAEEIYLPLGGDLRRNLMLLGMYETFDEEMAAVLMDVENPRPILQDILQIGSFLTEFEPGKYHFTPFMYYFFMDRRERCDQQQIYIEANRRLGCYFEAKGEYVSALEAFYAYGLYEEGIRVLKMVLSRPPDSDVYYEMEPFLEKTPALCVERDPLLCYSMAMIHSLNYRVAECKNWYDRLLALEAEGGWSAEDLKAIRIAVIYGKIAIPCVLGDRKVIRPLLEGAALIRSGVNLFNGFTVTGNQPRIMAGSRDFCNWCHHARLLEKFLKRPLQHLLGKKAVGIVDIGFGEKSYQEDDLDTCLIHAAKALADCEGGGTLDTLFVAKALLAQGLVARGKLVEAKSTMLGFRDRLVEEGGEGLLRNVMVFRIGQSLLEGPNPGAIEWLEDEGIDESMAFHTTDRYGYLIKIRALLCSGGVERALPLIELIHAYALDYKRTYNVMETLVLKAICLHKMGRMTDALAALETAITMARDYGFIRVFADEGGGILPVLEALPKGTREEDFVKKVTEATRVFQEQYPKYYGVQGKLDKGLLTNAEQVVLGQIATGRSNVEIAELLSVSLATVKTHINRIYHKLGVKNRTQALIKAERLGIIENG</sequence>
<dbReference type="PRINTS" id="PR00038">
    <property type="entry name" value="HTHLUXR"/>
</dbReference>
<dbReference type="SUPFAM" id="SSF48452">
    <property type="entry name" value="TPR-like"/>
    <property type="match status" value="1"/>
</dbReference>
<accession>A0A1H4BZF7</accession>
<dbReference type="EMBL" id="FNRK01000013">
    <property type="protein sequence ID" value="SEA53464.1"/>
    <property type="molecule type" value="Genomic_DNA"/>
</dbReference>
<name>A0A1H4BZF7_9FIRM</name>
<dbReference type="InterPro" id="IPR000792">
    <property type="entry name" value="Tscrpt_reg_LuxR_C"/>
</dbReference>
<dbReference type="OrthoDB" id="2039528at2"/>
<evidence type="ECO:0000256" key="3">
    <source>
        <dbReference type="ARBA" id="ARBA00023163"/>
    </source>
</evidence>
<keyword evidence="1" id="KW-0805">Transcription regulation</keyword>